<evidence type="ECO:0000256" key="1">
    <source>
        <dbReference type="SAM" id="SignalP"/>
    </source>
</evidence>
<organism evidence="2 3">
    <name type="scientific">Tenggerimyces flavus</name>
    <dbReference type="NCBI Taxonomy" id="1708749"/>
    <lineage>
        <taxon>Bacteria</taxon>
        <taxon>Bacillati</taxon>
        <taxon>Actinomycetota</taxon>
        <taxon>Actinomycetes</taxon>
        <taxon>Propionibacteriales</taxon>
        <taxon>Nocardioidaceae</taxon>
        <taxon>Tenggerimyces</taxon>
    </lineage>
</organism>
<proteinExistence type="predicted"/>
<sequence>MTSLTRRTILASSALAGIGAAVRIGPASAAPHVGGADAGSASPRSVRLVTGDLVRLREGQIVDVELAQPLARTPILRYAMGGDRYVVPAHLLAKIRSGELDERLFNVTGLVRAGYDDARKADPRRVPAARRQKAAADAFEVTAKLVDRNGADTMALEGWNRAYFMDATTGEIVASPAHGEQATLPAGRYLVIGAILTDERGQDFPSRSLIAQPGFEVSADTEVLLDARVGHRVAVTVPDRDAITVLGFVSAALPIIDPDGNPQLVDLLFPLDRYDDVYVGSPAGTGHPDFVFIHRQMLQEPELKVAVTAPERFELKADWYDVLTPRVLGTERLVAVHVGSATPKELAGLELAGRLALLDLPPDDLAEFVPRLRLLHEAGARAVLHVGADVPFSEEPGPLPLPAGYAIGSAAGRLAKLGLGATVKVTLRGLAGSSYRYDLSFPGRNAIPADQEQVLRRRDLAHLRVTYASHGAPGIGLTGAAAYFYGFGMGAGGAMPVPRPTVRDEYVTPGEWQLNSTNWNIGGEQSWQVKRAYKAGRDDKLDWHKGILGPAFPPGSDDEYYKVVREQDTIWSNHLMLTDAQQNPGELWYPMDNDNASTKGSQELYRDGELVGRVDDNTIAVFTVPPERGRYELRSTLSRRAAWWQTTTDISAVWTFSSAAAEEAVRLPLLTIHAIAPVDETNTAHGGRVLFVPIAVHRQDLAGRPAPVRSLAVTYSVDDGKTWRAATVRRNPRSGWQARITKPGKGFLSLRFKAKDTDGNTLQQTVLRAAKLR</sequence>
<keyword evidence="3" id="KW-1185">Reference proteome</keyword>
<gene>
    <name evidence="2" type="ORF">ACFOUW_33260</name>
</gene>
<dbReference type="RefSeq" id="WP_205121019.1">
    <property type="nucleotide sequence ID" value="NZ_JAFBCM010000001.1"/>
</dbReference>
<name>A0ABV7YNZ3_9ACTN</name>
<reference evidence="3" key="1">
    <citation type="journal article" date="2019" name="Int. J. Syst. Evol. Microbiol.">
        <title>The Global Catalogue of Microorganisms (GCM) 10K type strain sequencing project: providing services to taxonomists for standard genome sequencing and annotation.</title>
        <authorList>
            <consortium name="The Broad Institute Genomics Platform"/>
            <consortium name="The Broad Institute Genome Sequencing Center for Infectious Disease"/>
            <person name="Wu L."/>
            <person name="Ma J."/>
        </authorList>
    </citation>
    <scope>NUCLEOTIDE SEQUENCE [LARGE SCALE GENOMIC DNA]</scope>
    <source>
        <strain evidence="3">CGMCC 4.7241</strain>
    </source>
</reference>
<keyword evidence="1" id="KW-0732">Signal</keyword>
<dbReference type="PROSITE" id="PS51318">
    <property type="entry name" value="TAT"/>
    <property type="match status" value="1"/>
</dbReference>
<evidence type="ECO:0000313" key="3">
    <source>
        <dbReference type="Proteomes" id="UP001595699"/>
    </source>
</evidence>
<feature type="signal peptide" evidence="1">
    <location>
        <begin position="1"/>
        <end position="29"/>
    </location>
</feature>
<feature type="chain" id="PRO_5046870679" evidence="1">
    <location>
        <begin position="30"/>
        <end position="773"/>
    </location>
</feature>
<dbReference type="InterPro" id="IPR006311">
    <property type="entry name" value="TAT_signal"/>
</dbReference>
<evidence type="ECO:0000313" key="2">
    <source>
        <dbReference type="EMBL" id="MFC3765744.1"/>
    </source>
</evidence>
<accession>A0ABV7YNZ3</accession>
<protein>
    <submittedName>
        <fullName evidence="2">Uncharacterized protein</fullName>
    </submittedName>
</protein>
<dbReference type="Proteomes" id="UP001595699">
    <property type="component" value="Unassembled WGS sequence"/>
</dbReference>
<dbReference type="EMBL" id="JBHRZH010000043">
    <property type="protein sequence ID" value="MFC3765744.1"/>
    <property type="molecule type" value="Genomic_DNA"/>
</dbReference>
<comment type="caution">
    <text evidence="2">The sequence shown here is derived from an EMBL/GenBank/DDBJ whole genome shotgun (WGS) entry which is preliminary data.</text>
</comment>